<evidence type="ECO:0000313" key="3">
    <source>
        <dbReference type="Proteomes" id="UP001054889"/>
    </source>
</evidence>
<gene>
    <name evidence="2" type="primary">gb12446</name>
    <name evidence="2" type="ORF">PR202_gb12446</name>
</gene>
<reference evidence="2" key="1">
    <citation type="journal article" date="2018" name="DNA Res.">
        <title>Multiple hybrid de novo genome assembly of finger millet, an orphan allotetraploid crop.</title>
        <authorList>
            <person name="Hatakeyama M."/>
            <person name="Aluri S."/>
            <person name="Balachadran M.T."/>
            <person name="Sivarajan S.R."/>
            <person name="Patrignani A."/>
            <person name="Gruter S."/>
            <person name="Poveda L."/>
            <person name="Shimizu-Inatsugi R."/>
            <person name="Baeten J."/>
            <person name="Francoijs K.J."/>
            <person name="Nataraja K.N."/>
            <person name="Reddy Y.A.N."/>
            <person name="Phadnis S."/>
            <person name="Ravikumar R.L."/>
            <person name="Schlapbach R."/>
            <person name="Sreeman S.M."/>
            <person name="Shimizu K.K."/>
        </authorList>
    </citation>
    <scope>NUCLEOTIDE SEQUENCE</scope>
</reference>
<evidence type="ECO:0000313" key="2">
    <source>
        <dbReference type="EMBL" id="GJN24691.1"/>
    </source>
</evidence>
<sequence length="484" mass="54206">MLERFIFRRDDDNAFPDADTTTSEAPTSIITTASGTTTFDASFRIAFVLAEPPLVSRLYAQLPEFPGPDKQVPLAVLASHRHLVLLRVGIEIPTCDILQDLFVYDSATVAAHGNNPSSSSSSSSTSILKRLPTCTKPMFINFNNAARPNSSRRRWRRATPAAPPAEEEKKRRLLAIKSLGIVCRRGEEEEFAVAELQLWKPNHSVSSCISVHSRTSSSPSCSTTVVLPGEWKSVRVPILLTNGGEHSAAVDDDAWQLSMWQTDAVIPFNGRYLCWVDYFRGILLCDLFTNPATAPAVFFIRFPLHEFPSTPNRSKACSWFYRCATAVDDEDTTLKFVDVARDDGIGFGPLKPGAWFTVTGHTLRLSSGDDNNNKMVWSKDYTVISDELWAANPGDERLPREILMFPQVNMHRPHVVQFLIVEFGFVRKKMWVVAIDMTTKIVESFYRHINGREDRGTVDADFTQEKSSSPSAFLPCQFSKFLQP</sequence>
<dbReference type="EMBL" id="BQKI01000077">
    <property type="protein sequence ID" value="GJN24691.1"/>
    <property type="molecule type" value="Genomic_DNA"/>
</dbReference>
<reference evidence="2" key="2">
    <citation type="submission" date="2021-12" db="EMBL/GenBank/DDBJ databases">
        <title>Resequencing data analysis of finger millet.</title>
        <authorList>
            <person name="Hatakeyama M."/>
            <person name="Aluri S."/>
            <person name="Balachadran M.T."/>
            <person name="Sivarajan S.R."/>
            <person name="Poveda L."/>
            <person name="Shimizu-Inatsugi R."/>
            <person name="Schlapbach R."/>
            <person name="Sreeman S.M."/>
            <person name="Shimizu K.K."/>
        </authorList>
    </citation>
    <scope>NUCLEOTIDE SEQUENCE</scope>
</reference>
<dbReference type="InterPro" id="IPR011676">
    <property type="entry name" value="DUF1618"/>
</dbReference>
<dbReference type="AlphaFoldDB" id="A0AAV5ERE1"/>
<comment type="caution">
    <text evidence="2">The sequence shown here is derived from an EMBL/GenBank/DDBJ whole genome shotgun (WGS) entry which is preliminary data.</text>
</comment>
<evidence type="ECO:0000259" key="1">
    <source>
        <dbReference type="Pfam" id="PF07762"/>
    </source>
</evidence>
<proteinExistence type="predicted"/>
<dbReference type="PANTHER" id="PTHR33074:SF128">
    <property type="entry name" value="EXPRESSED PROTEIN"/>
    <property type="match status" value="1"/>
</dbReference>
<dbReference type="PANTHER" id="PTHR33074">
    <property type="entry name" value="EXPRESSED PROTEIN-RELATED"/>
    <property type="match status" value="1"/>
</dbReference>
<dbReference type="Pfam" id="PF07762">
    <property type="entry name" value="DUF1618"/>
    <property type="match status" value="1"/>
</dbReference>
<accession>A0AAV5ERE1</accession>
<organism evidence="2 3">
    <name type="scientific">Eleusine coracana subsp. coracana</name>
    <dbReference type="NCBI Taxonomy" id="191504"/>
    <lineage>
        <taxon>Eukaryota</taxon>
        <taxon>Viridiplantae</taxon>
        <taxon>Streptophyta</taxon>
        <taxon>Embryophyta</taxon>
        <taxon>Tracheophyta</taxon>
        <taxon>Spermatophyta</taxon>
        <taxon>Magnoliopsida</taxon>
        <taxon>Liliopsida</taxon>
        <taxon>Poales</taxon>
        <taxon>Poaceae</taxon>
        <taxon>PACMAD clade</taxon>
        <taxon>Chloridoideae</taxon>
        <taxon>Cynodonteae</taxon>
        <taxon>Eleusininae</taxon>
        <taxon>Eleusine</taxon>
    </lineage>
</organism>
<protein>
    <recommendedName>
        <fullName evidence="1">DUF1618 domain-containing protein</fullName>
    </recommendedName>
</protein>
<feature type="domain" description="DUF1618" evidence="1">
    <location>
        <begin position="275"/>
        <end position="416"/>
    </location>
</feature>
<dbReference type="Proteomes" id="UP001054889">
    <property type="component" value="Unassembled WGS sequence"/>
</dbReference>
<keyword evidence="3" id="KW-1185">Reference proteome</keyword>
<name>A0AAV5ERE1_ELECO</name>